<comment type="caution">
    <text evidence="3">The sequence shown here is derived from an EMBL/GenBank/DDBJ whole genome shotgun (WGS) entry which is preliminary data.</text>
</comment>
<reference evidence="3" key="2">
    <citation type="submission" date="2022-01" db="EMBL/GenBank/DDBJ databases">
        <authorList>
            <person name="Yamashiro T."/>
            <person name="Shiraishi A."/>
            <person name="Satake H."/>
            <person name="Nakayama K."/>
        </authorList>
    </citation>
    <scope>NUCLEOTIDE SEQUENCE</scope>
</reference>
<feature type="coiled-coil region" evidence="1">
    <location>
        <begin position="158"/>
        <end position="185"/>
    </location>
</feature>
<evidence type="ECO:0000313" key="4">
    <source>
        <dbReference type="Proteomes" id="UP001151760"/>
    </source>
</evidence>
<name>A0ABQ5GFZ7_9ASTR</name>
<dbReference type="EMBL" id="BQNB010018385">
    <property type="protein sequence ID" value="GJT73807.1"/>
    <property type="molecule type" value="Genomic_DNA"/>
</dbReference>
<feature type="compositionally biased region" description="Polar residues" evidence="2">
    <location>
        <begin position="53"/>
        <end position="76"/>
    </location>
</feature>
<keyword evidence="4" id="KW-1185">Reference proteome</keyword>
<gene>
    <name evidence="3" type="ORF">Tco_1033093</name>
</gene>
<reference evidence="3" key="1">
    <citation type="journal article" date="2022" name="Int. J. Mol. Sci.">
        <title>Draft Genome of Tanacetum Coccineum: Genomic Comparison of Closely Related Tanacetum-Family Plants.</title>
        <authorList>
            <person name="Yamashiro T."/>
            <person name="Shiraishi A."/>
            <person name="Nakayama K."/>
            <person name="Satake H."/>
        </authorList>
    </citation>
    <scope>NUCLEOTIDE SEQUENCE</scope>
</reference>
<proteinExistence type="predicted"/>
<evidence type="ECO:0000256" key="1">
    <source>
        <dbReference type="SAM" id="Coils"/>
    </source>
</evidence>
<keyword evidence="1" id="KW-0175">Coiled coil</keyword>
<feature type="region of interest" description="Disordered" evidence="2">
    <location>
        <begin position="27"/>
        <end position="76"/>
    </location>
</feature>
<dbReference type="Proteomes" id="UP001151760">
    <property type="component" value="Unassembled WGS sequence"/>
</dbReference>
<organism evidence="3 4">
    <name type="scientific">Tanacetum coccineum</name>
    <dbReference type="NCBI Taxonomy" id="301880"/>
    <lineage>
        <taxon>Eukaryota</taxon>
        <taxon>Viridiplantae</taxon>
        <taxon>Streptophyta</taxon>
        <taxon>Embryophyta</taxon>
        <taxon>Tracheophyta</taxon>
        <taxon>Spermatophyta</taxon>
        <taxon>Magnoliopsida</taxon>
        <taxon>eudicotyledons</taxon>
        <taxon>Gunneridae</taxon>
        <taxon>Pentapetalae</taxon>
        <taxon>asterids</taxon>
        <taxon>campanulids</taxon>
        <taxon>Asterales</taxon>
        <taxon>Asteraceae</taxon>
        <taxon>Asteroideae</taxon>
        <taxon>Anthemideae</taxon>
        <taxon>Anthemidinae</taxon>
        <taxon>Tanacetum</taxon>
    </lineage>
</organism>
<sequence length="291" mass="31642">MRRVTKGYSGEETPLFATMLVIDQTGQGEGSAIPAGSQHTPLMAPSTEPHPDTSAQSPITEPHTSSPQLTEPPTSSTIRETIRQEVEIPQSNFPTQTPVADEAAFTGVDVVHGGAATTVSSIDAGQGSGNITKSHTMPDDSPLPGGHTPGSVEGGMTLHELTILCTKLSHKVENLETELKQTKQTYGVAFTKIIKKVKKLEQTVKTSQARRRTQIIASHDEEDSVAEDPSKQGRSMIEEIHLDAGILLAPPHEIFADTLKKFYRDDLVKLWDLVKERFSTTEPTDDKENEL</sequence>
<accession>A0ABQ5GFZ7</accession>
<evidence type="ECO:0000256" key="2">
    <source>
        <dbReference type="SAM" id="MobiDB-lite"/>
    </source>
</evidence>
<protein>
    <submittedName>
        <fullName evidence="3">Uncharacterized protein</fullName>
    </submittedName>
</protein>
<evidence type="ECO:0000313" key="3">
    <source>
        <dbReference type="EMBL" id="GJT73807.1"/>
    </source>
</evidence>